<gene>
    <name evidence="2" type="ORF">BS47DRAFT_587633</name>
</gene>
<feature type="compositionally biased region" description="Polar residues" evidence="1">
    <location>
        <begin position="29"/>
        <end position="47"/>
    </location>
</feature>
<feature type="region of interest" description="Disordered" evidence="1">
    <location>
        <begin position="176"/>
        <end position="199"/>
    </location>
</feature>
<dbReference type="AlphaFoldDB" id="A0A9P6B3U2"/>
<keyword evidence="3" id="KW-1185">Reference proteome</keyword>
<accession>A0A9P6B3U2</accession>
<dbReference type="Proteomes" id="UP000886523">
    <property type="component" value="Unassembled WGS sequence"/>
</dbReference>
<reference evidence="2" key="1">
    <citation type="journal article" date="2020" name="Nat. Commun.">
        <title>Large-scale genome sequencing of mycorrhizal fungi provides insights into the early evolution of symbiotic traits.</title>
        <authorList>
            <person name="Miyauchi S."/>
            <person name="Kiss E."/>
            <person name="Kuo A."/>
            <person name="Drula E."/>
            <person name="Kohler A."/>
            <person name="Sanchez-Garcia M."/>
            <person name="Morin E."/>
            <person name="Andreopoulos B."/>
            <person name="Barry K.W."/>
            <person name="Bonito G."/>
            <person name="Buee M."/>
            <person name="Carver A."/>
            <person name="Chen C."/>
            <person name="Cichocki N."/>
            <person name="Clum A."/>
            <person name="Culley D."/>
            <person name="Crous P.W."/>
            <person name="Fauchery L."/>
            <person name="Girlanda M."/>
            <person name="Hayes R.D."/>
            <person name="Keri Z."/>
            <person name="LaButti K."/>
            <person name="Lipzen A."/>
            <person name="Lombard V."/>
            <person name="Magnuson J."/>
            <person name="Maillard F."/>
            <person name="Murat C."/>
            <person name="Nolan M."/>
            <person name="Ohm R.A."/>
            <person name="Pangilinan J."/>
            <person name="Pereira M.F."/>
            <person name="Perotto S."/>
            <person name="Peter M."/>
            <person name="Pfister S."/>
            <person name="Riley R."/>
            <person name="Sitrit Y."/>
            <person name="Stielow J.B."/>
            <person name="Szollosi G."/>
            <person name="Zifcakova L."/>
            <person name="Stursova M."/>
            <person name="Spatafora J.W."/>
            <person name="Tedersoo L."/>
            <person name="Vaario L.M."/>
            <person name="Yamada A."/>
            <person name="Yan M."/>
            <person name="Wang P."/>
            <person name="Xu J."/>
            <person name="Bruns T."/>
            <person name="Baldrian P."/>
            <person name="Vilgalys R."/>
            <person name="Dunand C."/>
            <person name="Henrissat B."/>
            <person name="Grigoriev I.V."/>
            <person name="Hibbett D."/>
            <person name="Nagy L.G."/>
            <person name="Martin F.M."/>
        </authorList>
    </citation>
    <scope>NUCLEOTIDE SEQUENCE</scope>
    <source>
        <strain evidence="2">UP504</strain>
    </source>
</reference>
<dbReference type="EMBL" id="MU128935">
    <property type="protein sequence ID" value="KAF9516974.1"/>
    <property type="molecule type" value="Genomic_DNA"/>
</dbReference>
<evidence type="ECO:0000256" key="1">
    <source>
        <dbReference type="SAM" id="MobiDB-lite"/>
    </source>
</evidence>
<name>A0A9P6B3U2_9AGAM</name>
<evidence type="ECO:0000313" key="2">
    <source>
        <dbReference type="EMBL" id="KAF9516974.1"/>
    </source>
</evidence>
<proteinExistence type="predicted"/>
<comment type="caution">
    <text evidence="2">The sequence shown here is derived from an EMBL/GenBank/DDBJ whole genome shotgun (WGS) entry which is preliminary data.</text>
</comment>
<evidence type="ECO:0000313" key="3">
    <source>
        <dbReference type="Proteomes" id="UP000886523"/>
    </source>
</evidence>
<feature type="region of interest" description="Disordered" evidence="1">
    <location>
        <begin position="29"/>
        <end position="49"/>
    </location>
</feature>
<organism evidence="2 3">
    <name type="scientific">Hydnum rufescens UP504</name>
    <dbReference type="NCBI Taxonomy" id="1448309"/>
    <lineage>
        <taxon>Eukaryota</taxon>
        <taxon>Fungi</taxon>
        <taxon>Dikarya</taxon>
        <taxon>Basidiomycota</taxon>
        <taxon>Agaricomycotina</taxon>
        <taxon>Agaricomycetes</taxon>
        <taxon>Cantharellales</taxon>
        <taxon>Hydnaceae</taxon>
        <taxon>Hydnum</taxon>
    </lineage>
</organism>
<protein>
    <submittedName>
        <fullName evidence="2">Uncharacterized protein</fullName>
    </submittedName>
</protein>
<sequence>MSFRIPTTVLVTPTLSPKTLVAANHTVSNASKNLPTSPHTPKSQTVPSIPICPHAPQKSLTLQNGPPVKAEAIASDVFQNALQVPGPLTPPSVTVCPQSPIPPTKPLRGLPYRAPSTWGPRRGVPVQAPKVEAEAVIARVDSFMSVPALTSLPVACGSQPGKFKMVRIGKKASTVNKSTPVKTRTKIPQPGTITPSLPRPRRSRHLELRERMVRWLLTCRLLRILFAWSIVWWMFPRSHVPMDVRCVQPRLKTSSP</sequence>